<reference evidence="1" key="1">
    <citation type="journal article" date="2023" name="IMA Fungus">
        <title>Comparative genomic study of the Penicillium genus elucidates a diverse pangenome and 15 lateral gene transfer events.</title>
        <authorList>
            <person name="Petersen C."/>
            <person name="Sorensen T."/>
            <person name="Nielsen M.R."/>
            <person name="Sondergaard T.E."/>
            <person name="Sorensen J.L."/>
            <person name="Fitzpatrick D.A."/>
            <person name="Frisvad J.C."/>
            <person name="Nielsen K.L."/>
        </authorList>
    </citation>
    <scope>NUCLEOTIDE SEQUENCE</scope>
    <source>
        <strain evidence="1">IBT 15450</strain>
    </source>
</reference>
<reference evidence="1" key="2">
    <citation type="submission" date="2023-01" db="EMBL/GenBank/DDBJ databases">
        <authorList>
            <person name="Petersen C."/>
        </authorList>
    </citation>
    <scope>NUCLEOTIDE SEQUENCE</scope>
    <source>
        <strain evidence="1">IBT 15450</strain>
    </source>
</reference>
<dbReference type="Proteomes" id="UP001219568">
    <property type="component" value="Unassembled WGS sequence"/>
</dbReference>
<evidence type="ECO:0000313" key="1">
    <source>
        <dbReference type="EMBL" id="KAJ6057044.1"/>
    </source>
</evidence>
<name>A0AAD6IP94_PENCN</name>
<evidence type="ECO:0000313" key="2">
    <source>
        <dbReference type="Proteomes" id="UP001219568"/>
    </source>
</evidence>
<dbReference type="EMBL" id="JAQJZL010000001">
    <property type="protein sequence ID" value="KAJ6057044.1"/>
    <property type="molecule type" value="Genomic_DNA"/>
</dbReference>
<sequence>MDAFAIYTSLRSYLDTNGKLLKGGQSIKTGFALLPVSTDALPVLEAQKEAIAAFFKECQIERSSRWISYRVTNVPRKVGRLTGSQYSMMPVNPEILSAEITETTGLNPVSIIETATSAANPNTIASSWFINFPEGSKANLLYDSPCLV</sequence>
<accession>A0AAD6IP94</accession>
<gene>
    <name evidence="1" type="ORF">N7460_000318</name>
</gene>
<comment type="caution">
    <text evidence="1">The sequence shown here is derived from an EMBL/GenBank/DDBJ whole genome shotgun (WGS) entry which is preliminary data.</text>
</comment>
<dbReference type="AlphaFoldDB" id="A0AAD6IP94"/>
<organism evidence="1 2">
    <name type="scientific">Penicillium canescens</name>
    <dbReference type="NCBI Taxonomy" id="5083"/>
    <lineage>
        <taxon>Eukaryota</taxon>
        <taxon>Fungi</taxon>
        <taxon>Dikarya</taxon>
        <taxon>Ascomycota</taxon>
        <taxon>Pezizomycotina</taxon>
        <taxon>Eurotiomycetes</taxon>
        <taxon>Eurotiomycetidae</taxon>
        <taxon>Eurotiales</taxon>
        <taxon>Aspergillaceae</taxon>
        <taxon>Penicillium</taxon>
    </lineage>
</organism>
<proteinExistence type="predicted"/>
<keyword evidence="2" id="KW-1185">Reference proteome</keyword>
<protein>
    <submittedName>
        <fullName evidence="1">Uncharacterized protein</fullName>
    </submittedName>
</protein>